<protein>
    <submittedName>
        <fullName evidence="3">SAGA-associated factor 73</fullName>
    </submittedName>
</protein>
<proteinExistence type="predicted"/>
<evidence type="ECO:0000313" key="3">
    <source>
        <dbReference type="EMBL" id="OLY80079.1"/>
    </source>
</evidence>
<dbReference type="EMBL" id="LSSL01003797">
    <property type="protein sequence ID" value="OLY80079.1"/>
    <property type="molecule type" value="Genomic_DNA"/>
</dbReference>
<dbReference type="GO" id="GO:0031048">
    <property type="term" value="P:regulatory ncRNA-mediated heterochromatin formation"/>
    <property type="evidence" value="ECO:0007669"/>
    <property type="project" value="TreeGrafter"/>
</dbReference>
<comment type="caution">
    <text evidence="3">The sequence shown here is derived from an EMBL/GenBank/DDBJ whole genome shotgun (WGS) entry which is preliminary data.</text>
</comment>
<feature type="region of interest" description="Disordered" evidence="1">
    <location>
        <begin position="34"/>
        <end position="139"/>
    </location>
</feature>
<reference evidence="3 4" key="1">
    <citation type="journal article" date="2016" name="Mol. Biol. Evol.">
        <title>Genome-Wide Survey of Gut Fungi (Harpellales) Reveals the First Horizontally Transferred Ubiquitin Gene from a Mosquito Host.</title>
        <authorList>
            <person name="Wang Y."/>
            <person name="White M.M."/>
            <person name="Kvist S."/>
            <person name="Moncalvo J.M."/>
        </authorList>
    </citation>
    <scope>NUCLEOTIDE SEQUENCE [LARGE SCALE GENOMIC DNA]</scope>
    <source>
        <strain evidence="3 4">ALG-7-W6</strain>
    </source>
</reference>
<keyword evidence="4" id="KW-1185">Reference proteome</keyword>
<dbReference type="AlphaFoldDB" id="A0A1R0GT74"/>
<sequence length="372" mass="40614">MEQFPFLIVCDSCGLSINAPYLKSHQELNCTVSTPKKDERKSMLNKAKEKNVEVATRKKDSLEGPDSTAPNPKTKRKLEQGPKANRKERTKRDDPKPRTHKRKASDMSEKSIKTHSGRKKQRQQDNASKTAGAGGAKKPAEFDLDKQCGVVVPPSTKQCTRSLTCKAHSMAMKRSVRGRSQPFDSLLQAHLAKSRTAKHARNVDVSNSTRRANGGAGGEGMGGQDDSENEDQDSEQEAQHILGLMWQYEPKPLATKVNLMPRRRQHYLRVHDLFLDAMTPNQKSIIQANKQNYSQSGSGGFGLGDGASVGSINFLGPQSVAGNGVDVPFTSVATVATVHTNPSMMAMMSTLRMAVGNRSSMNTGLSGPKQQL</sequence>
<dbReference type="PANTHER" id="PTHR47805">
    <property type="entry name" value="SAGA-ASSOCIATED FACTOR 73"/>
    <property type="match status" value="1"/>
</dbReference>
<dbReference type="STRING" id="133383.A0A1R0GT74"/>
<dbReference type="GO" id="GO:1904802">
    <property type="term" value="P:RITS complex assembly"/>
    <property type="evidence" value="ECO:0007669"/>
    <property type="project" value="TreeGrafter"/>
</dbReference>
<feature type="compositionally biased region" description="Basic and acidic residues" evidence="1">
    <location>
        <begin position="35"/>
        <end position="62"/>
    </location>
</feature>
<dbReference type="InterPro" id="IPR037804">
    <property type="entry name" value="SGF73"/>
</dbReference>
<evidence type="ECO:0000313" key="4">
    <source>
        <dbReference type="Proteomes" id="UP000187455"/>
    </source>
</evidence>
<dbReference type="GO" id="GO:0000124">
    <property type="term" value="C:SAGA complex"/>
    <property type="evidence" value="ECO:0007669"/>
    <property type="project" value="InterPro"/>
</dbReference>
<feature type="compositionally biased region" description="Acidic residues" evidence="1">
    <location>
        <begin position="225"/>
        <end position="236"/>
    </location>
</feature>
<dbReference type="GO" id="GO:0006357">
    <property type="term" value="P:regulation of transcription by RNA polymerase II"/>
    <property type="evidence" value="ECO:0007669"/>
    <property type="project" value="TreeGrafter"/>
</dbReference>
<gene>
    <name evidence="3" type="ORF">AYI68_g5833</name>
</gene>
<name>A0A1R0GT74_9FUNG</name>
<dbReference type="OrthoDB" id="21678at2759"/>
<feature type="domain" description="SCA7" evidence="2">
    <location>
        <begin position="135"/>
        <end position="202"/>
    </location>
</feature>
<evidence type="ECO:0000259" key="2">
    <source>
        <dbReference type="PROSITE" id="PS51505"/>
    </source>
</evidence>
<dbReference type="PANTHER" id="PTHR47805:SF1">
    <property type="entry name" value="SAGA-ASSOCIATED FACTOR 73"/>
    <property type="match status" value="1"/>
</dbReference>
<feature type="compositionally biased region" description="Gly residues" evidence="1">
    <location>
        <begin position="214"/>
        <end position="223"/>
    </location>
</feature>
<feature type="compositionally biased region" description="Basic and acidic residues" evidence="1">
    <location>
        <begin position="77"/>
        <end position="97"/>
    </location>
</feature>
<dbReference type="PROSITE" id="PS51505">
    <property type="entry name" value="SCA7"/>
    <property type="match status" value="1"/>
</dbReference>
<organism evidence="3 4">
    <name type="scientific">Smittium mucronatum</name>
    <dbReference type="NCBI Taxonomy" id="133383"/>
    <lineage>
        <taxon>Eukaryota</taxon>
        <taxon>Fungi</taxon>
        <taxon>Fungi incertae sedis</taxon>
        <taxon>Zoopagomycota</taxon>
        <taxon>Kickxellomycotina</taxon>
        <taxon>Harpellomycetes</taxon>
        <taxon>Harpellales</taxon>
        <taxon>Legeriomycetaceae</taxon>
        <taxon>Smittium</taxon>
    </lineage>
</organism>
<accession>A0A1R0GT74</accession>
<feature type="region of interest" description="Disordered" evidence="1">
    <location>
        <begin position="194"/>
        <end position="237"/>
    </location>
</feature>
<dbReference type="Proteomes" id="UP000187455">
    <property type="component" value="Unassembled WGS sequence"/>
</dbReference>
<dbReference type="InterPro" id="IPR013243">
    <property type="entry name" value="SCA7_dom"/>
</dbReference>
<dbReference type="Gene3D" id="6.10.140.1270">
    <property type="match status" value="1"/>
</dbReference>
<evidence type="ECO:0000256" key="1">
    <source>
        <dbReference type="SAM" id="MobiDB-lite"/>
    </source>
</evidence>
<dbReference type="Pfam" id="PF08313">
    <property type="entry name" value="SCA7"/>
    <property type="match status" value="1"/>
</dbReference>